<dbReference type="EMBL" id="JADIME010000089">
    <property type="protein sequence ID" value="MBO8466017.1"/>
    <property type="molecule type" value="Genomic_DNA"/>
</dbReference>
<organism evidence="2 3">
    <name type="scientific">Candidatus Merdivivens pullistercoris</name>
    <dbReference type="NCBI Taxonomy" id="2840873"/>
    <lineage>
        <taxon>Bacteria</taxon>
        <taxon>Pseudomonadati</taxon>
        <taxon>Bacteroidota</taxon>
        <taxon>Bacteroidia</taxon>
        <taxon>Bacteroidales</taxon>
        <taxon>Muribaculaceae</taxon>
        <taxon>Muribaculaceae incertae sedis</taxon>
        <taxon>Candidatus Merdivivens</taxon>
    </lineage>
</organism>
<reference evidence="2" key="1">
    <citation type="submission" date="2020-10" db="EMBL/GenBank/DDBJ databases">
        <authorList>
            <person name="Gilroy R."/>
        </authorList>
    </citation>
    <scope>NUCLEOTIDE SEQUENCE</scope>
    <source>
        <strain evidence="2">10037</strain>
    </source>
</reference>
<evidence type="ECO:0000313" key="2">
    <source>
        <dbReference type="EMBL" id="MBO8466017.1"/>
    </source>
</evidence>
<evidence type="ECO:0000256" key="1">
    <source>
        <dbReference type="SAM" id="SignalP"/>
    </source>
</evidence>
<keyword evidence="1" id="KW-0732">Signal</keyword>
<dbReference type="AlphaFoldDB" id="A0A9D9I5G0"/>
<feature type="signal peptide" evidence="1">
    <location>
        <begin position="1"/>
        <end position="20"/>
    </location>
</feature>
<sequence>MKKQILITALLLAIPALSFAGNDKEARPSITRNADKVKYAGNVNAGISFIGAYLNTTHGVIFPRCNIYTGGSAEYSFLWGMNLINVAADGKWFYPRKGRVQGYIGLEAGVSFLLSGISFEDVGNEPYPEGDTQFFIRPGLGMVVNFNKVSLDIGIKCGFSPYAILSTRHVKEMWAPIPSFGVGLWF</sequence>
<reference evidence="2" key="2">
    <citation type="journal article" date="2021" name="PeerJ">
        <title>Extensive microbial diversity within the chicken gut microbiome revealed by metagenomics and culture.</title>
        <authorList>
            <person name="Gilroy R."/>
            <person name="Ravi A."/>
            <person name="Getino M."/>
            <person name="Pursley I."/>
            <person name="Horton D.L."/>
            <person name="Alikhan N.F."/>
            <person name="Baker D."/>
            <person name="Gharbi K."/>
            <person name="Hall N."/>
            <person name="Watson M."/>
            <person name="Adriaenssens E.M."/>
            <person name="Foster-Nyarko E."/>
            <person name="Jarju S."/>
            <person name="Secka A."/>
            <person name="Antonio M."/>
            <person name="Oren A."/>
            <person name="Chaudhuri R.R."/>
            <person name="La Ragione R."/>
            <person name="Hildebrand F."/>
            <person name="Pallen M.J."/>
        </authorList>
    </citation>
    <scope>NUCLEOTIDE SEQUENCE</scope>
    <source>
        <strain evidence="2">10037</strain>
    </source>
</reference>
<name>A0A9D9I5G0_9BACT</name>
<gene>
    <name evidence="2" type="ORF">IAB93_08515</name>
</gene>
<dbReference type="Proteomes" id="UP000823597">
    <property type="component" value="Unassembled WGS sequence"/>
</dbReference>
<protein>
    <submittedName>
        <fullName evidence="2">Uncharacterized protein</fullName>
    </submittedName>
</protein>
<comment type="caution">
    <text evidence="2">The sequence shown here is derived from an EMBL/GenBank/DDBJ whole genome shotgun (WGS) entry which is preliminary data.</text>
</comment>
<evidence type="ECO:0000313" key="3">
    <source>
        <dbReference type="Proteomes" id="UP000823597"/>
    </source>
</evidence>
<accession>A0A9D9I5G0</accession>
<proteinExistence type="predicted"/>
<feature type="chain" id="PRO_5038498130" evidence="1">
    <location>
        <begin position="21"/>
        <end position="186"/>
    </location>
</feature>